<dbReference type="AlphaFoldDB" id="A0AA38FKG5"/>
<dbReference type="OMA" id="RNDYPTQ"/>
<accession>A0AA38FKG5</accession>
<evidence type="ECO:0000313" key="2">
    <source>
        <dbReference type="Proteomes" id="UP000824469"/>
    </source>
</evidence>
<organism evidence="1 2">
    <name type="scientific">Taxus chinensis</name>
    <name type="common">Chinese yew</name>
    <name type="synonym">Taxus wallichiana var. chinensis</name>
    <dbReference type="NCBI Taxonomy" id="29808"/>
    <lineage>
        <taxon>Eukaryota</taxon>
        <taxon>Viridiplantae</taxon>
        <taxon>Streptophyta</taxon>
        <taxon>Embryophyta</taxon>
        <taxon>Tracheophyta</taxon>
        <taxon>Spermatophyta</taxon>
        <taxon>Pinopsida</taxon>
        <taxon>Pinidae</taxon>
        <taxon>Conifers II</taxon>
        <taxon>Cupressales</taxon>
        <taxon>Taxaceae</taxon>
        <taxon>Taxus</taxon>
    </lineage>
</organism>
<protein>
    <submittedName>
        <fullName evidence="1">Uncharacterized protein</fullName>
    </submittedName>
</protein>
<dbReference type="EMBL" id="JAHRHJ020000008">
    <property type="protein sequence ID" value="KAH9305717.1"/>
    <property type="molecule type" value="Genomic_DNA"/>
</dbReference>
<dbReference type="Proteomes" id="UP000824469">
    <property type="component" value="Unassembled WGS sequence"/>
</dbReference>
<comment type="caution">
    <text evidence="1">The sequence shown here is derived from an EMBL/GenBank/DDBJ whole genome shotgun (WGS) entry which is preliminary data.</text>
</comment>
<dbReference type="PANTHER" id="PTHR34555">
    <property type="entry name" value="INTEGRAL MEMBRANE HEMOLYSIN-III-LIKE PROTEIN"/>
    <property type="match status" value="1"/>
</dbReference>
<name>A0AA38FKG5_TAXCH</name>
<keyword evidence="2" id="KW-1185">Reference proteome</keyword>
<evidence type="ECO:0000313" key="1">
    <source>
        <dbReference type="EMBL" id="KAH9305717.1"/>
    </source>
</evidence>
<sequence>LGLSSPAYNAEQIASVEKESQRMASSESDWGKFLALSASSELTTQGVNLEKELLARFEHRLNRLQAFLNKCDESNEYYSHGLQHLSSADRSAIAVKLEKQAIKLSLEE</sequence>
<proteinExistence type="predicted"/>
<feature type="non-terminal residue" evidence="1">
    <location>
        <position position="1"/>
    </location>
</feature>
<feature type="non-terminal residue" evidence="1">
    <location>
        <position position="108"/>
    </location>
</feature>
<dbReference type="PANTHER" id="PTHR34555:SF1">
    <property type="entry name" value="INTEGRAL MEMBRANE HEMOLYSIN-III-LIKE PROTEIN"/>
    <property type="match status" value="1"/>
</dbReference>
<gene>
    <name evidence="1" type="ORF">KI387_010121</name>
</gene>
<reference evidence="1 2" key="1">
    <citation type="journal article" date="2021" name="Nat. Plants">
        <title>The Taxus genome provides insights into paclitaxel biosynthesis.</title>
        <authorList>
            <person name="Xiong X."/>
            <person name="Gou J."/>
            <person name="Liao Q."/>
            <person name="Li Y."/>
            <person name="Zhou Q."/>
            <person name="Bi G."/>
            <person name="Li C."/>
            <person name="Du R."/>
            <person name="Wang X."/>
            <person name="Sun T."/>
            <person name="Guo L."/>
            <person name="Liang H."/>
            <person name="Lu P."/>
            <person name="Wu Y."/>
            <person name="Zhang Z."/>
            <person name="Ro D.K."/>
            <person name="Shang Y."/>
            <person name="Huang S."/>
            <person name="Yan J."/>
        </authorList>
    </citation>
    <scope>NUCLEOTIDE SEQUENCE [LARGE SCALE GENOMIC DNA]</scope>
    <source>
        <strain evidence="1">Ta-2019</strain>
    </source>
</reference>